<feature type="transmembrane region" description="Helical" evidence="6">
    <location>
        <begin position="44"/>
        <end position="62"/>
    </location>
</feature>
<feature type="transmembrane region" description="Helical" evidence="6">
    <location>
        <begin position="103"/>
        <end position="126"/>
    </location>
</feature>
<dbReference type="Pfam" id="PF07690">
    <property type="entry name" value="MFS_1"/>
    <property type="match status" value="1"/>
</dbReference>
<feature type="transmembrane region" description="Helical" evidence="6">
    <location>
        <begin position="239"/>
        <end position="259"/>
    </location>
</feature>
<dbReference type="PANTHER" id="PTHR43791">
    <property type="entry name" value="PERMEASE-RELATED"/>
    <property type="match status" value="1"/>
</dbReference>
<accession>A0A6A6T0P2</accession>
<dbReference type="EMBL" id="MU004383">
    <property type="protein sequence ID" value="KAF2653340.1"/>
    <property type="molecule type" value="Genomic_DNA"/>
</dbReference>
<dbReference type="Gene3D" id="1.20.1250.20">
    <property type="entry name" value="MFS general substrate transporter like domains"/>
    <property type="match status" value="2"/>
</dbReference>
<organism evidence="8 9">
    <name type="scientific">Lophiostoma macrostomum CBS 122681</name>
    <dbReference type="NCBI Taxonomy" id="1314788"/>
    <lineage>
        <taxon>Eukaryota</taxon>
        <taxon>Fungi</taxon>
        <taxon>Dikarya</taxon>
        <taxon>Ascomycota</taxon>
        <taxon>Pezizomycotina</taxon>
        <taxon>Dothideomycetes</taxon>
        <taxon>Pleosporomycetidae</taxon>
        <taxon>Pleosporales</taxon>
        <taxon>Lophiostomataceae</taxon>
        <taxon>Lophiostoma</taxon>
    </lineage>
</organism>
<dbReference type="GO" id="GO:0016020">
    <property type="term" value="C:membrane"/>
    <property type="evidence" value="ECO:0007669"/>
    <property type="project" value="UniProtKB-SubCell"/>
</dbReference>
<proteinExistence type="predicted"/>
<protein>
    <submittedName>
        <fullName evidence="8">Putative MFS transporter</fullName>
    </submittedName>
</protein>
<evidence type="ECO:0000256" key="5">
    <source>
        <dbReference type="ARBA" id="ARBA00023136"/>
    </source>
</evidence>
<evidence type="ECO:0000256" key="2">
    <source>
        <dbReference type="ARBA" id="ARBA00022448"/>
    </source>
</evidence>
<evidence type="ECO:0000313" key="9">
    <source>
        <dbReference type="Proteomes" id="UP000799324"/>
    </source>
</evidence>
<keyword evidence="3 6" id="KW-0812">Transmembrane</keyword>
<feature type="transmembrane region" description="Helical" evidence="6">
    <location>
        <begin position="20"/>
        <end position="37"/>
    </location>
</feature>
<keyword evidence="4 6" id="KW-1133">Transmembrane helix</keyword>
<keyword evidence="9" id="KW-1185">Reference proteome</keyword>
<feature type="transmembrane region" description="Helical" evidence="6">
    <location>
        <begin position="138"/>
        <end position="157"/>
    </location>
</feature>
<evidence type="ECO:0000256" key="3">
    <source>
        <dbReference type="ARBA" id="ARBA00022692"/>
    </source>
</evidence>
<dbReference type="InterPro" id="IPR011701">
    <property type="entry name" value="MFS"/>
</dbReference>
<dbReference type="OrthoDB" id="6730379at2759"/>
<comment type="subcellular location">
    <subcellularLocation>
        <location evidence="1">Membrane</location>
        <topology evidence="1">Multi-pass membrane protein</topology>
    </subcellularLocation>
</comment>
<feature type="transmembrane region" description="Helical" evidence="6">
    <location>
        <begin position="297"/>
        <end position="320"/>
    </location>
</feature>
<evidence type="ECO:0000259" key="7">
    <source>
        <dbReference type="PROSITE" id="PS50850"/>
    </source>
</evidence>
<evidence type="ECO:0000256" key="1">
    <source>
        <dbReference type="ARBA" id="ARBA00004141"/>
    </source>
</evidence>
<reference evidence="8" key="1">
    <citation type="journal article" date="2020" name="Stud. Mycol.">
        <title>101 Dothideomycetes genomes: a test case for predicting lifestyles and emergence of pathogens.</title>
        <authorList>
            <person name="Haridas S."/>
            <person name="Albert R."/>
            <person name="Binder M."/>
            <person name="Bloem J."/>
            <person name="Labutti K."/>
            <person name="Salamov A."/>
            <person name="Andreopoulos B."/>
            <person name="Baker S."/>
            <person name="Barry K."/>
            <person name="Bills G."/>
            <person name="Bluhm B."/>
            <person name="Cannon C."/>
            <person name="Castanera R."/>
            <person name="Culley D."/>
            <person name="Daum C."/>
            <person name="Ezra D."/>
            <person name="Gonzalez J."/>
            <person name="Henrissat B."/>
            <person name="Kuo A."/>
            <person name="Liang C."/>
            <person name="Lipzen A."/>
            <person name="Lutzoni F."/>
            <person name="Magnuson J."/>
            <person name="Mondo S."/>
            <person name="Nolan M."/>
            <person name="Ohm R."/>
            <person name="Pangilinan J."/>
            <person name="Park H.-J."/>
            <person name="Ramirez L."/>
            <person name="Alfaro M."/>
            <person name="Sun H."/>
            <person name="Tritt A."/>
            <person name="Yoshinaga Y."/>
            <person name="Zwiers L.-H."/>
            <person name="Turgeon B."/>
            <person name="Goodwin S."/>
            <person name="Spatafora J."/>
            <person name="Crous P."/>
            <person name="Grigoriev I."/>
        </authorList>
    </citation>
    <scope>NUCLEOTIDE SEQUENCE</scope>
    <source>
        <strain evidence="8">CBS 122681</strain>
    </source>
</reference>
<feature type="transmembrane region" description="Helical" evidence="6">
    <location>
        <begin position="68"/>
        <end position="91"/>
    </location>
</feature>
<dbReference type="PROSITE" id="PS50850">
    <property type="entry name" value="MFS"/>
    <property type="match status" value="1"/>
</dbReference>
<dbReference type="AlphaFoldDB" id="A0A6A6T0P2"/>
<feature type="domain" description="Major facilitator superfamily (MFS) profile" evidence="7">
    <location>
        <begin position="1"/>
        <end position="390"/>
    </location>
</feature>
<dbReference type="PANTHER" id="PTHR43791:SF40">
    <property type="entry name" value="THIAMINE PATHWAY TRANSPORTER THI73"/>
    <property type="match status" value="1"/>
</dbReference>
<evidence type="ECO:0000256" key="6">
    <source>
        <dbReference type="SAM" id="Phobius"/>
    </source>
</evidence>
<gene>
    <name evidence="8" type="ORF">K491DRAFT_521433</name>
</gene>
<dbReference type="Proteomes" id="UP000799324">
    <property type="component" value="Unassembled WGS sequence"/>
</dbReference>
<feature type="transmembrane region" description="Helical" evidence="6">
    <location>
        <begin position="271"/>
        <end position="291"/>
    </location>
</feature>
<feature type="transmembrane region" description="Helical" evidence="6">
    <location>
        <begin position="205"/>
        <end position="227"/>
    </location>
</feature>
<dbReference type="GO" id="GO:0022857">
    <property type="term" value="F:transmembrane transporter activity"/>
    <property type="evidence" value="ECO:0007669"/>
    <property type="project" value="InterPro"/>
</dbReference>
<feature type="transmembrane region" description="Helical" evidence="6">
    <location>
        <begin position="365"/>
        <end position="387"/>
    </location>
</feature>
<dbReference type="SUPFAM" id="SSF103473">
    <property type="entry name" value="MFS general substrate transporter"/>
    <property type="match status" value="1"/>
</dbReference>
<sequence>MGLLKDLHLQGNDFTNVATAFFVAYIVAEIPNIYLLQRIPAAKWLALNVILWGIATTCTTAAKDFSTLLAARILLGIFEATTLPSANTILAQWYTKSEAAPRYAYWFLGNGFSQVLGGLISFGFQYMKGGVLSGWRTMFLVFGLLTVGVGAIAAWYLPDTPMQARFLTDMEKISLLNHIAVNKIGVRNQKLCPVEIREALADPQVWIFCLAGLFTASSSGIITTYSSTIIRNMGYTPKLAALLNMPSGFVSIVSTLFAGYATRVTPGHHRWLWISVCALTAALGAALLSFLPPSKKAGLLAGAWLINAITATLPMLYHYLSVNVAGHTKRSFVANAVAISFGLGNIIGPQSFQARDAPQYMPGKIVTLATEVAMAVCMVVLVLYYVWENGRRDGRPVSEGTEQVTGDQVLHEDDWKGLTDRRNKGWRYVY</sequence>
<evidence type="ECO:0000256" key="4">
    <source>
        <dbReference type="ARBA" id="ARBA00022989"/>
    </source>
</evidence>
<name>A0A6A6T0P2_9PLEO</name>
<dbReference type="InterPro" id="IPR036259">
    <property type="entry name" value="MFS_trans_sf"/>
</dbReference>
<keyword evidence="5 6" id="KW-0472">Membrane</keyword>
<dbReference type="InterPro" id="IPR020846">
    <property type="entry name" value="MFS_dom"/>
</dbReference>
<keyword evidence="2" id="KW-0813">Transport</keyword>
<feature type="transmembrane region" description="Helical" evidence="6">
    <location>
        <begin position="332"/>
        <end position="353"/>
    </location>
</feature>
<evidence type="ECO:0000313" key="8">
    <source>
        <dbReference type="EMBL" id="KAF2653340.1"/>
    </source>
</evidence>